<feature type="domain" description="N-acetyltransferase" evidence="3">
    <location>
        <begin position="1"/>
        <end position="153"/>
    </location>
</feature>
<evidence type="ECO:0000259" key="3">
    <source>
        <dbReference type="PROSITE" id="PS51186"/>
    </source>
</evidence>
<organism evidence="4 5">
    <name type="scientific">Cytobacillus gottheilii</name>
    <dbReference type="NCBI Taxonomy" id="859144"/>
    <lineage>
        <taxon>Bacteria</taxon>
        <taxon>Bacillati</taxon>
        <taxon>Bacillota</taxon>
        <taxon>Bacilli</taxon>
        <taxon>Bacillales</taxon>
        <taxon>Bacillaceae</taxon>
        <taxon>Cytobacillus</taxon>
    </lineage>
</organism>
<name>A0ABX8FFC1_9BACI</name>
<dbReference type="PROSITE" id="PS51186">
    <property type="entry name" value="GNAT"/>
    <property type="match status" value="1"/>
</dbReference>
<sequence length="153" mass="18491">MRIRLADADDIQQLIQMRWDFTIEHDESKKSSSFQEFETECRSFLERALLNQQWFIWIAEEQGKILSHIYIECIHKVPRPGRITYPFAYMTNVYTLPEYRQKGIGSKLLHAIHDWTKENKYEFVLVWPSDEAIEFYKRSGYEDLTEPLIYYPK</sequence>
<dbReference type="SUPFAM" id="SSF55729">
    <property type="entry name" value="Acyl-CoA N-acyltransferases (Nat)"/>
    <property type="match status" value="1"/>
</dbReference>
<dbReference type="InterPro" id="IPR050680">
    <property type="entry name" value="YpeA/RimI_acetyltransf"/>
</dbReference>
<dbReference type="PANTHER" id="PTHR43420">
    <property type="entry name" value="ACETYLTRANSFERASE"/>
    <property type="match status" value="1"/>
</dbReference>
<dbReference type="EMBL" id="CP071709">
    <property type="protein sequence ID" value="QVY62694.1"/>
    <property type="molecule type" value="Genomic_DNA"/>
</dbReference>
<dbReference type="InterPro" id="IPR016181">
    <property type="entry name" value="Acyl_CoA_acyltransferase"/>
</dbReference>
<dbReference type="Proteomes" id="UP000679247">
    <property type="component" value="Chromosome"/>
</dbReference>
<dbReference type="Gene3D" id="3.40.630.30">
    <property type="match status" value="1"/>
</dbReference>
<keyword evidence="5" id="KW-1185">Reference proteome</keyword>
<dbReference type="RefSeq" id="WP_066448141.1">
    <property type="nucleotide sequence ID" value="NZ_CP071709.1"/>
</dbReference>
<evidence type="ECO:0000256" key="2">
    <source>
        <dbReference type="ARBA" id="ARBA00023315"/>
    </source>
</evidence>
<dbReference type="CDD" id="cd04301">
    <property type="entry name" value="NAT_SF"/>
    <property type="match status" value="1"/>
</dbReference>
<protein>
    <submittedName>
        <fullName evidence="4">GNAT family N-acetyltransferase</fullName>
    </submittedName>
</protein>
<keyword evidence="1" id="KW-0808">Transferase</keyword>
<proteinExistence type="predicted"/>
<dbReference type="PANTHER" id="PTHR43420:SF12">
    <property type="entry name" value="N-ACETYLTRANSFERASE DOMAIN-CONTAINING PROTEIN"/>
    <property type="match status" value="1"/>
</dbReference>
<keyword evidence="2" id="KW-0012">Acyltransferase</keyword>
<accession>A0ABX8FFC1</accession>
<evidence type="ECO:0000313" key="4">
    <source>
        <dbReference type="EMBL" id="QVY62694.1"/>
    </source>
</evidence>
<evidence type="ECO:0000313" key="5">
    <source>
        <dbReference type="Proteomes" id="UP000679247"/>
    </source>
</evidence>
<dbReference type="InterPro" id="IPR000182">
    <property type="entry name" value="GNAT_dom"/>
</dbReference>
<dbReference type="Pfam" id="PF13527">
    <property type="entry name" value="Acetyltransf_9"/>
    <property type="match status" value="1"/>
</dbReference>
<gene>
    <name evidence="4" type="ORF">J1899_06480</name>
</gene>
<evidence type="ECO:0000256" key="1">
    <source>
        <dbReference type="ARBA" id="ARBA00022679"/>
    </source>
</evidence>
<reference evidence="4 5" key="1">
    <citation type="submission" date="2021-03" db="EMBL/GenBank/DDBJ databases">
        <title>The first data on the complete genome of the tetrodotoxin-producing bacterium.</title>
        <authorList>
            <person name="Melnikova D.I."/>
            <person name="Nijland R."/>
            <person name="Magarlamov T.Y."/>
        </authorList>
    </citation>
    <scope>NUCLEOTIDE SEQUENCE [LARGE SCALE GENOMIC DNA]</scope>
    <source>
        <strain evidence="4 5">1839</strain>
    </source>
</reference>